<dbReference type="RefSeq" id="WP_037886137.1">
    <property type="nucleotide sequence ID" value="NZ_JAVRER010000023.1"/>
</dbReference>
<proteinExistence type="predicted"/>
<evidence type="ECO:0000313" key="1">
    <source>
        <dbReference type="EMBL" id="MDT0409230.1"/>
    </source>
</evidence>
<dbReference type="EMBL" id="JAVRET010000015">
    <property type="protein sequence ID" value="MDT0409230.1"/>
    <property type="molecule type" value="Genomic_DNA"/>
</dbReference>
<gene>
    <name evidence="2" type="ORF">RM574_16150</name>
    <name evidence="1" type="ORF">RM698_09195</name>
</gene>
<dbReference type="Proteomes" id="UP001183610">
    <property type="component" value="Unassembled WGS sequence"/>
</dbReference>
<evidence type="ECO:0000313" key="3">
    <source>
        <dbReference type="Proteomes" id="UP001183607"/>
    </source>
</evidence>
<protein>
    <recommendedName>
        <fullName evidence="5">WXG100 family type VII secretion target</fullName>
    </recommendedName>
</protein>
<name>A0ABD5E6H1_9ACTN</name>
<dbReference type="SUPFAM" id="SSF140453">
    <property type="entry name" value="EsxAB dimer-like"/>
    <property type="match status" value="1"/>
</dbReference>
<evidence type="ECO:0000313" key="2">
    <source>
        <dbReference type="EMBL" id="MDT0417021.1"/>
    </source>
</evidence>
<reference evidence="3" key="1">
    <citation type="submission" date="2023-07" db="EMBL/GenBank/DDBJ databases">
        <title>30 novel species of actinomycetes from the DSMZ collection.</title>
        <authorList>
            <person name="Nouioui I."/>
        </authorList>
    </citation>
    <scope>NUCLEOTIDE SEQUENCE [LARGE SCALE GENOMIC DNA]</scope>
    <source>
        <strain evidence="3">DSM 41982</strain>
    </source>
</reference>
<dbReference type="Proteomes" id="UP001183607">
    <property type="component" value="Unassembled WGS sequence"/>
</dbReference>
<evidence type="ECO:0008006" key="5">
    <source>
        <dbReference type="Google" id="ProtNLM"/>
    </source>
</evidence>
<dbReference type="AlphaFoldDB" id="A0ABD5E6H1"/>
<dbReference type="EMBL" id="JAVRER010000023">
    <property type="protein sequence ID" value="MDT0417021.1"/>
    <property type="molecule type" value="Genomic_DNA"/>
</dbReference>
<comment type="caution">
    <text evidence="2">The sequence shown here is derived from an EMBL/GenBank/DDBJ whole genome shotgun (WGS) entry which is preliminary data.</text>
</comment>
<reference evidence="2" key="2">
    <citation type="submission" date="2024-03" db="EMBL/GenBank/DDBJ databases">
        <title>30 novel species of actinomycetes from the DSMZ collection.</title>
        <authorList>
            <person name="Nouioui I."/>
        </authorList>
    </citation>
    <scope>NUCLEOTIDE SEQUENCE</scope>
    <source>
        <strain evidence="1 4">DSM 41979</strain>
        <strain evidence="2">DSM 41982</strain>
    </source>
</reference>
<evidence type="ECO:0000313" key="4">
    <source>
        <dbReference type="Proteomes" id="UP001183610"/>
    </source>
</evidence>
<organism evidence="2 3">
    <name type="scientific">Streptomyces evansiae</name>
    <dbReference type="NCBI Taxonomy" id="3075535"/>
    <lineage>
        <taxon>Bacteria</taxon>
        <taxon>Bacillati</taxon>
        <taxon>Actinomycetota</taxon>
        <taxon>Actinomycetes</taxon>
        <taxon>Kitasatosporales</taxon>
        <taxon>Streptomycetaceae</taxon>
        <taxon>Streptomyces</taxon>
    </lineage>
</organism>
<keyword evidence="4" id="KW-1185">Reference proteome</keyword>
<accession>A0ABD5E6H1</accession>
<dbReference type="InterPro" id="IPR036689">
    <property type="entry name" value="ESAT-6-like_sf"/>
</dbReference>
<sequence>MTDLRVDLALLGRSADRLARLHREFRDIDDRADDLARLVGSAELASAVRAFAANWDDNRSRLLTSLDTVGRLLAHSRDSFSTHDADLARVARRP</sequence>